<dbReference type="GO" id="GO:0005509">
    <property type="term" value="F:calcium ion binding"/>
    <property type="evidence" value="ECO:0007669"/>
    <property type="project" value="InterPro"/>
</dbReference>
<dbReference type="Pfam" id="PF13833">
    <property type="entry name" value="EF-hand_8"/>
    <property type="match status" value="1"/>
</dbReference>
<dbReference type="CDD" id="cd00051">
    <property type="entry name" value="EFh"/>
    <property type="match status" value="1"/>
</dbReference>
<dbReference type="STRING" id="4615.A0A199VID6"/>
<dbReference type="InterPro" id="IPR011992">
    <property type="entry name" value="EF-hand-dom_pair"/>
</dbReference>
<accession>A0A199VID6</accession>
<evidence type="ECO:0000256" key="2">
    <source>
        <dbReference type="SAM" id="MobiDB-lite"/>
    </source>
</evidence>
<evidence type="ECO:0000313" key="4">
    <source>
        <dbReference type="EMBL" id="OAY76907.1"/>
    </source>
</evidence>
<feature type="compositionally biased region" description="Acidic residues" evidence="2">
    <location>
        <begin position="129"/>
        <end position="141"/>
    </location>
</feature>
<dbReference type="InterPro" id="IPR018247">
    <property type="entry name" value="EF_Hand_1_Ca_BS"/>
</dbReference>
<dbReference type="InterPro" id="IPR002048">
    <property type="entry name" value="EF_hand_dom"/>
</dbReference>
<feature type="compositionally biased region" description="Pro residues" evidence="2">
    <location>
        <begin position="60"/>
        <end position="69"/>
    </location>
</feature>
<feature type="region of interest" description="Disordered" evidence="2">
    <location>
        <begin position="1"/>
        <end position="26"/>
    </location>
</feature>
<reference evidence="4 5" key="1">
    <citation type="journal article" date="2016" name="DNA Res.">
        <title>The draft genome of MD-2 pineapple using hybrid error correction of long reads.</title>
        <authorList>
            <person name="Redwan R.M."/>
            <person name="Saidin A."/>
            <person name="Kumar S.V."/>
        </authorList>
    </citation>
    <scope>NUCLEOTIDE SEQUENCE [LARGE SCALE GENOMIC DNA]</scope>
    <source>
        <strain evidence="5">cv. MD2</strain>
        <tissue evidence="4">Leaf</tissue>
    </source>
</reference>
<keyword evidence="1" id="KW-0106">Calcium</keyword>
<dbReference type="AlphaFoldDB" id="A0A199VID6"/>
<gene>
    <name evidence="4" type="ORF">ACMD2_03083</name>
</gene>
<evidence type="ECO:0000313" key="5">
    <source>
        <dbReference type="Proteomes" id="UP000092600"/>
    </source>
</evidence>
<dbReference type="Proteomes" id="UP000092600">
    <property type="component" value="Unassembled WGS sequence"/>
</dbReference>
<feature type="compositionally biased region" description="Low complexity" evidence="2">
    <location>
        <begin position="1"/>
        <end position="13"/>
    </location>
</feature>
<dbReference type="PROSITE" id="PS00018">
    <property type="entry name" value="EF_HAND_1"/>
    <property type="match status" value="1"/>
</dbReference>
<feature type="compositionally biased region" description="Low complexity" evidence="2">
    <location>
        <begin position="115"/>
        <end position="128"/>
    </location>
</feature>
<feature type="domain" description="EF-hand" evidence="3">
    <location>
        <begin position="270"/>
        <end position="305"/>
    </location>
</feature>
<dbReference type="EMBL" id="LSRQ01001666">
    <property type="protein sequence ID" value="OAY76907.1"/>
    <property type="molecule type" value="Genomic_DNA"/>
</dbReference>
<feature type="compositionally biased region" description="Basic residues" evidence="2">
    <location>
        <begin position="147"/>
        <end position="156"/>
    </location>
</feature>
<dbReference type="Gene3D" id="1.10.238.10">
    <property type="entry name" value="EF-hand"/>
    <property type="match status" value="1"/>
</dbReference>
<proteinExistence type="predicted"/>
<dbReference type="PROSITE" id="PS50222">
    <property type="entry name" value="EF_HAND_2"/>
    <property type="match status" value="1"/>
</dbReference>
<sequence>MGDGEGSSSPEGSTHGGGGGGGGGITEYERRRLWQIRENRARLEALGLSRLAASAAAALSPPPPSPSPSSPSTKQQREKRRRSGGDSDEDDDEEYRPSHGDHGGDDDDEVEGRDGSCSSSSSSSSYSAGEEEEEEEEEEEVGGSSRGSKRKRKKKNLSNSQKGCKRSCVKGNIEKPDDFVDEDAALEQAIALSLGGVAENSAVSGVLSQKSGTKESETGGKRKNRKLFKSRVQLSEDEVIGYFFLFDEVGKGHISVWDLQRMALAHDFTWTDSETAAMVHLFDTDGDGKLNLEDFRTIASRCNMMHEP</sequence>
<dbReference type="SUPFAM" id="SSF47473">
    <property type="entry name" value="EF-hand"/>
    <property type="match status" value="1"/>
</dbReference>
<evidence type="ECO:0000256" key="1">
    <source>
        <dbReference type="ARBA" id="ARBA00022837"/>
    </source>
</evidence>
<protein>
    <recommendedName>
        <fullName evidence="3">EF-hand domain-containing protein</fullName>
    </recommendedName>
</protein>
<comment type="caution">
    <text evidence="4">The sequence shown here is derived from an EMBL/GenBank/DDBJ whole genome shotgun (WGS) entry which is preliminary data.</text>
</comment>
<name>A0A199VID6_ANACO</name>
<organism evidence="4 5">
    <name type="scientific">Ananas comosus</name>
    <name type="common">Pineapple</name>
    <name type="synonym">Ananas ananas</name>
    <dbReference type="NCBI Taxonomy" id="4615"/>
    <lineage>
        <taxon>Eukaryota</taxon>
        <taxon>Viridiplantae</taxon>
        <taxon>Streptophyta</taxon>
        <taxon>Embryophyta</taxon>
        <taxon>Tracheophyta</taxon>
        <taxon>Spermatophyta</taxon>
        <taxon>Magnoliopsida</taxon>
        <taxon>Liliopsida</taxon>
        <taxon>Poales</taxon>
        <taxon>Bromeliaceae</taxon>
        <taxon>Bromelioideae</taxon>
        <taxon>Ananas</taxon>
    </lineage>
</organism>
<evidence type="ECO:0000259" key="3">
    <source>
        <dbReference type="PROSITE" id="PS50222"/>
    </source>
</evidence>
<feature type="compositionally biased region" description="Gly residues" evidence="2">
    <location>
        <begin position="14"/>
        <end position="25"/>
    </location>
</feature>
<feature type="region of interest" description="Disordered" evidence="2">
    <location>
        <begin position="53"/>
        <end position="172"/>
    </location>
</feature>